<dbReference type="PROSITE" id="PS50035">
    <property type="entry name" value="PLD"/>
    <property type="match status" value="1"/>
</dbReference>
<protein>
    <recommendedName>
        <fullName evidence="3">phospholipase D</fullName>
        <ecNumber evidence="3">3.1.4.4</ecNumber>
    </recommendedName>
</protein>
<evidence type="ECO:0000313" key="8">
    <source>
        <dbReference type="EMBL" id="PDH39421.1"/>
    </source>
</evidence>
<keyword evidence="4" id="KW-0378">Hydrolase</keyword>
<evidence type="ECO:0000259" key="7">
    <source>
        <dbReference type="PROSITE" id="PS50035"/>
    </source>
</evidence>
<dbReference type="GO" id="GO:0016042">
    <property type="term" value="P:lipid catabolic process"/>
    <property type="evidence" value="ECO:0007669"/>
    <property type="project" value="UniProtKB-KW"/>
</dbReference>
<evidence type="ECO:0000256" key="2">
    <source>
        <dbReference type="ARBA" id="ARBA00008664"/>
    </source>
</evidence>
<evidence type="ECO:0000256" key="3">
    <source>
        <dbReference type="ARBA" id="ARBA00012027"/>
    </source>
</evidence>
<dbReference type="InterPro" id="IPR025202">
    <property type="entry name" value="PLD-like_dom"/>
</dbReference>
<keyword evidence="5" id="KW-0442">Lipid degradation</keyword>
<dbReference type="GO" id="GO:0004630">
    <property type="term" value="F:phospholipase D activity"/>
    <property type="evidence" value="ECO:0007669"/>
    <property type="project" value="UniProtKB-EC"/>
</dbReference>
<dbReference type="Gene3D" id="3.30.870.10">
    <property type="entry name" value="Endonuclease Chain A"/>
    <property type="match status" value="2"/>
</dbReference>
<dbReference type="AlphaFoldDB" id="A0A2A5WSP0"/>
<feature type="domain" description="PLD phosphodiesterase" evidence="7">
    <location>
        <begin position="196"/>
        <end position="227"/>
    </location>
</feature>
<evidence type="ECO:0000256" key="5">
    <source>
        <dbReference type="ARBA" id="ARBA00022963"/>
    </source>
</evidence>
<comment type="catalytic activity">
    <reaction evidence="1">
        <text>a 1,2-diacyl-sn-glycero-3-phosphocholine + H2O = a 1,2-diacyl-sn-glycero-3-phosphate + choline + H(+)</text>
        <dbReference type="Rhea" id="RHEA:14445"/>
        <dbReference type="ChEBI" id="CHEBI:15354"/>
        <dbReference type="ChEBI" id="CHEBI:15377"/>
        <dbReference type="ChEBI" id="CHEBI:15378"/>
        <dbReference type="ChEBI" id="CHEBI:57643"/>
        <dbReference type="ChEBI" id="CHEBI:58608"/>
        <dbReference type="EC" id="3.1.4.4"/>
    </reaction>
</comment>
<dbReference type="Pfam" id="PF13091">
    <property type="entry name" value="PLDc_2"/>
    <property type="match status" value="1"/>
</dbReference>
<dbReference type="GO" id="GO:0016891">
    <property type="term" value="F:RNA endonuclease activity producing 5'-phosphomonoesters, hydrolytic mechanism"/>
    <property type="evidence" value="ECO:0007669"/>
    <property type="project" value="TreeGrafter"/>
</dbReference>
<dbReference type="EMBL" id="NTKD01000025">
    <property type="protein sequence ID" value="PDH39421.1"/>
    <property type="molecule type" value="Genomic_DNA"/>
</dbReference>
<comment type="similarity">
    <text evidence="2">Belongs to the phospholipase D family.</text>
</comment>
<keyword evidence="6" id="KW-0443">Lipid metabolism</keyword>
<reference evidence="8 9" key="1">
    <citation type="submission" date="2017-08" db="EMBL/GenBank/DDBJ databases">
        <title>Fine stratification of microbial communities through a metagenomic profile of the photic zone.</title>
        <authorList>
            <person name="Haro-Moreno J.M."/>
            <person name="Lopez-Perez M."/>
            <person name="De La Torre J."/>
            <person name="Picazo A."/>
            <person name="Camacho A."/>
            <person name="Rodriguez-Valera F."/>
        </authorList>
    </citation>
    <scope>NUCLEOTIDE SEQUENCE [LARGE SCALE GENOMIC DNA]</scope>
    <source>
        <strain evidence="8">MED-G24</strain>
    </source>
</reference>
<gene>
    <name evidence="8" type="ORF">CNE99_05780</name>
</gene>
<organism evidence="8 9">
    <name type="scientific">OM182 bacterium MED-G24</name>
    <dbReference type="NCBI Taxonomy" id="1986255"/>
    <lineage>
        <taxon>Bacteria</taxon>
        <taxon>Pseudomonadati</taxon>
        <taxon>Pseudomonadota</taxon>
        <taxon>Gammaproteobacteria</taxon>
        <taxon>OMG group</taxon>
        <taxon>OM182 clade</taxon>
    </lineage>
</organism>
<evidence type="ECO:0000256" key="1">
    <source>
        <dbReference type="ARBA" id="ARBA00000798"/>
    </source>
</evidence>
<dbReference type="PANTHER" id="PTHR43856">
    <property type="entry name" value="CARDIOLIPIN HYDROLASE"/>
    <property type="match status" value="1"/>
</dbReference>
<dbReference type="PANTHER" id="PTHR43856:SF1">
    <property type="entry name" value="MITOCHONDRIAL CARDIOLIPIN HYDROLASE"/>
    <property type="match status" value="1"/>
</dbReference>
<dbReference type="CDD" id="cd09130">
    <property type="entry name" value="PLDc_unchar2_2"/>
    <property type="match status" value="1"/>
</dbReference>
<evidence type="ECO:0000313" key="9">
    <source>
        <dbReference type="Proteomes" id="UP000219327"/>
    </source>
</evidence>
<dbReference type="EC" id="3.1.4.4" evidence="3"/>
<dbReference type="InterPro" id="IPR051406">
    <property type="entry name" value="PLD_domain"/>
</dbReference>
<dbReference type="GO" id="GO:0006793">
    <property type="term" value="P:phosphorus metabolic process"/>
    <property type="evidence" value="ECO:0007669"/>
    <property type="project" value="UniProtKB-ARBA"/>
</dbReference>
<dbReference type="InterPro" id="IPR001736">
    <property type="entry name" value="PLipase_D/transphosphatidylase"/>
</dbReference>
<dbReference type="Proteomes" id="UP000219327">
    <property type="component" value="Unassembled WGS sequence"/>
</dbReference>
<sequence>MASVTKKSLRPAFLGYRPFDELPRGVNFDGHPHPADHVHFLKDLTWHDGDGVLRLSHNIFDEMLQMVRDARRLICLDMFLFNELLIFNQPVRSMGRELTDALIRQRQQHPALQIVFITDPCNTLYGSLPSQLQADLVQAGIDVVTTDLDQLRDSSPVYSFLWRLLLRPLGNSPRGWLPNPFSDQRVSLRGLLHIPNMKANHRKTMVADSEVWGWVGLVSTANPHDASWQNRNVALKFNGPAVLELLQTEMAVLEMAGVPLPDIPCDRETVVAEPHDRISIHTEGAIRDQVLRLIERAQPGDRIDFILFYLSERNVVRALISAAKRGVSIRVVLDPAKDAFGFKKIGIPNRPVASQIVAAGIDVRWADTHGEQCHSKMALLHFKGRNEAALLLGSANYTRRNLANFNLETDVLLLASPEDACLRDASDTFEDIWHNHDGRIYTVDYAMYEERSFLRHALYWVMEVTGISTF</sequence>
<dbReference type="SUPFAM" id="SSF56024">
    <property type="entry name" value="Phospholipase D/nuclease"/>
    <property type="match status" value="2"/>
</dbReference>
<comment type="caution">
    <text evidence="8">The sequence shown here is derived from an EMBL/GenBank/DDBJ whole genome shotgun (WGS) entry which is preliminary data.</text>
</comment>
<evidence type="ECO:0000256" key="6">
    <source>
        <dbReference type="ARBA" id="ARBA00023098"/>
    </source>
</evidence>
<evidence type="ECO:0000256" key="4">
    <source>
        <dbReference type="ARBA" id="ARBA00022801"/>
    </source>
</evidence>
<proteinExistence type="inferred from homology"/>
<name>A0A2A5WSP0_9GAMM</name>
<accession>A0A2A5WSP0</accession>